<dbReference type="OrthoDB" id="5499170at2"/>
<evidence type="ECO:0000313" key="2">
    <source>
        <dbReference type="EMBL" id="OSQ46151.1"/>
    </source>
</evidence>
<dbReference type="CDD" id="cd00130">
    <property type="entry name" value="PAS"/>
    <property type="match status" value="2"/>
</dbReference>
<name>A0A1X4NGA9_9RHOB</name>
<dbReference type="Pfam" id="PF02954">
    <property type="entry name" value="HTH_8"/>
    <property type="match status" value="1"/>
</dbReference>
<keyword evidence="3" id="KW-1185">Reference proteome</keyword>
<dbReference type="Gene3D" id="1.20.5.430">
    <property type="match status" value="1"/>
</dbReference>
<dbReference type="PRINTS" id="PR01590">
    <property type="entry name" value="HTHFIS"/>
</dbReference>
<dbReference type="SUPFAM" id="SSF55785">
    <property type="entry name" value="PYP-like sensor domain (PAS domain)"/>
    <property type="match status" value="2"/>
</dbReference>
<proteinExistence type="predicted"/>
<sequence length="475" mass="52733">MNSSGSSFWSSGSVPLIDAEVLSSIITVASDIALVVSRRGKVLSVLINPNETSFGKLSHWEDRPLTDFLTRESRPKIEAVMEAMEKGEVPSRSVELNHSDNAVWEFPIRYSFHPFGSDGSFLMLGRDLRPIAETQQQLVQAQMSLEQGYEARREFDARYRLLLRTVRDCIVFVSVNDGKIKDLNDPAAALLQSTREDLIGASFAQEFRDKRREEFTEALINAAISETSTGVDVQSRRGRQRVVITPQVFRAAGERILICRLTTAEESATRFDNLSNNLASVFEKGSDAIVFTSVTGMIEACNDAFLDLVDAAHAVDVRGRGLADFLGRGQIDMSVLVENARRTGQMRMYSTKLLNDFGAKTPVEMSVTFIEDRSEPTLGFIIRDISRVDAMRKAPLQTSEESSRNVMELVGSATLKEIVSETTDVVEKMCIETAVSLTRNNRVAAAEMLGLSRQSLYVKLRKYGLLNKDGDSDGE</sequence>
<evidence type="ECO:0000259" key="1">
    <source>
        <dbReference type="SMART" id="SM00091"/>
    </source>
</evidence>
<dbReference type="AlphaFoldDB" id="A0A1X4NGA9"/>
<dbReference type="Proteomes" id="UP000193926">
    <property type="component" value="Unassembled WGS sequence"/>
</dbReference>
<dbReference type="NCBIfam" id="TIGR02040">
    <property type="entry name" value="PpsR-CrtJ"/>
    <property type="match status" value="1"/>
</dbReference>
<dbReference type="STRING" id="1123756.MGEO_17645"/>
<comment type="caution">
    <text evidence="2">The sequence shown here is derived from an EMBL/GenBank/DDBJ whole genome shotgun (WGS) entry which is preliminary data.</text>
</comment>
<dbReference type="RefSeq" id="WP_085640846.1">
    <property type="nucleotide sequence ID" value="NZ_JFKC01000024.1"/>
</dbReference>
<organism evidence="2 3">
    <name type="scientific">Marivita geojedonensis</name>
    <dbReference type="NCBI Taxonomy" id="1123756"/>
    <lineage>
        <taxon>Bacteria</taxon>
        <taxon>Pseudomonadati</taxon>
        <taxon>Pseudomonadota</taxon>
        <taxon>Alphaproteobacteria</taxon>
        <taxon>Rhodobacterales</taxon>
        <taxon>Roseobacteraceae</taxon>
        <taxon>Marivita</taxon>
    </lineage>
</organism>
<dbReference type="InterPro" id="IPR002197">
    <property type="entry name" value="HTH_Fis"/>
</dbReference>
<reference evidence="2 3" key="1">
    <citation type="submission" date="2014-03" db="EMBL/GenBank/DDBJ databases">
        <title>The draft genome sequence of Marivita geojedonensis KCTC 23882.</title>
        <authorList>
            <person name="Lai Q."/>
            <person name="Shao Z."/>
        </authorList>
    </citation>
    <scope>NUCLEOTIDE SEQUENCE [LARGE SCALE GENOMIC DNA]</scope>
    <source>
        <strain evidence="2 3">DPG-138</strain>
    </source>
</reference>
<protein>
    <recommendedName>
        <fullName evidence="1">PAS domain-containing protein</fullName>
    </recommendedName>
</protein>
<dbReference type="Gene3D" id="3.30.450.20">
    <property type="entry name" value="PAS domain"/>
    <property type="match status" value="3"/>
</dbReference>
<feature type="domain" description="PAS" evidence="1">
    <location>
        <begin position="276"/>
        <end position="342"/>
    </location>
</feature>
<dbReference type="Pfam" id="PF13426">
    <property type="entry name" value="PAS_9"/>
    <property type="match status" value="2"/>
</dbReference>
<dbReference type="InterPro" id="IPR035965">
    <property type="entry name" value="PAS-like_dom_sf"/>
</dbReference>
<dbReference type="InterPro" id="IPR011785">
    <property type="entry name" value="Tscrpt_reg_PpsR-CrtJ"/>
</dbReference>
<gene>
    <name evidence="2" type="ORF">MGEO_17645</name>
</gene>
<dbReference type="EMBL" id="JFKC01000024">
    <property type="protein sequence ID" value="OSQ46151.1"/>
    <property type="molecule type" value="Genomic_DNA"/>
</dbReference>
<dbReference type="InterPro" id="IPR000014">
    <property type="entry name" value="PAS"/>
</dbReference>
<dbReference type="GO" id="GO:0043565">
    <property type="term" value="F:sequence-specific DNA binding"/>
    <property type="evidence" value="ECO:0007669"/>
    <property type="project" value="InterPro"/>
</dbReference>
<dbReference type="SMART" id="SM00091">
    <property type="entry name" value="PAS"/>
    <property type="match status" value="2"/>
</dbReference>
<accession>A0A1X4NGA9</accession>
<dbReference type="Gene3D" id="1.10.10.60">
    <property type="entry name" value="Homeodomain-like"/>
    <property type="match status" value="1"/>
</dbReference>
<feature type="domain" description="PAS" evidence="1">
    <location>
        <begin position="157"/>
        <end position="224"/>
    </location>
</feature>
<dbReference type="SUPFAM" id="SSF46689">
    <property type="entry name" value="Homeodomain-like"/>
    <property type="match status" value="1"/>
</dbReference>
<dbReference type="InterPro" id="IPR009057">
    <property type="entry name" value="Homeodomain-like_sf"/>
</dbReference>
<evidence type="ECO:0000313" key="3">
    <source>
        <dbReference type="Proteomes" id="UP000193926"/>
    </source>
</evidence>